<accession>C9YBF1</accession>
<gene>
    <name evidence="1" type="ORF">Csp_A14520</name>
</gene>
<dbReference type="AlphaFoldDB" id="C9YBF1"/>
<organism evidence="1">
    <name type="scientific">Curvibacter symbiont subsp. Hydra magnipapillata</name>
    <dbReference type="NCBI Taxonomy" id="667019"/>
    <lineage>
        <taxon>Bacteria</taxon>
        <taxon>Pseudomonadati</taxon>
        <taxon>Pseudomonadota</taxon>
        <taxon>Betaproteobacteria</taxon>
        <taxon>Burkholderiales</taxon>
        <taxon>Comamonadaceae</taxon>
        <taxon>Curvibacter</taxon>
    </lineage>
</organism>
<evidence type="ECO:0000313" key="1">
    <source>
        <dbReference type="EMBL" id="CBA29910.1"/>
    </source>
</evidence>
<protein>
    <submittedName>
        <fullName evidence="1">Uncharacterized protein</fullName>
    </submittedName>
</protein>
<reference evidence="1" key="1">
    <citation type="journal article" date="2010" name="Nature">
        <title>The dynamic genome of Hydra.</title>
        <authorList>
            <person name="Chapman J.A."/>
            <person name="Kirkness E.F."/>
            <person name="Simakov O."/>
            <person name="Hampson S.E."/>
            <person name="Mitros T."/>
            <person name="Weinmaier T."/>
            <person name="Rattei T."/>
            <person name="Balasubramanian P.G."/>
            <person name="Borman J."/>
            <person name="Busam D."/>
            <person name="Disbennett K."/>
            <person name="Pfannkoch C."/>
            <person name="Sumin N."/>
            <person name="Sutton G."/>
            <person name="Viswanathan L."/>
            <person name="Walenz B."/>
            <person name="Goodstein D.M."/>
            <person name="Hellsten U."/>
            <person name="Kawashima T."/>
            <person name="Prochnik S.E."/>
            <person name="Putnam N.H."/>
            <person name="Shu S."/>
            <person name="Blumberg B."/>
            <person name="Dana C.E."/>
            <person name="Gee L."/>
            <person name="Kibler D.F."/>
            <person name="Law L."/>
            <person name="Lindgens D."/>
            <person name="Martinez D.E."/>
            <person name="Peng J."/>
            <person name="Wigge P.A."/>
            <person name="Bertulat B."/>
            <person name="Guder C."/>
            <person name="Nakamura Y."/>
            <person name="Ozbek S."/>
            <person name="Watanabe H."/>
            <person name="Khalturin K."/>
            <person name="Hemmrich G."/>
            <person name="Franke A."/>
            <person name="Augustin R."/>
            <person name="Fraune S."/>
            <person name="Hayakawa E."/>
            <person name="Hayakawa S."/>
            <person name="Hirose M."/>
            <person name="Hwang J."/>
            <person name="Ikeo K."/>
            <person name="Nishimiya-Fujisawa C."/>
            <person name="Ogura A."/>
            <person name="Takahashi T."/>
            <person name="Steinmetz P.R."/>
            <person name="Zhang X."/>
            <person name="Aufschnaiter R."/>
            <person name="Eder M.K."/>
            <person name="Gorny A.K."/>
            <person name="Salvenmoser W."/>
            <person name="Heimberg A.M."/>
            <person name="Wheeler B.M."/>
            <person name="Peterson K.J."/>
            <person name="Boettger A."/>
            <person name="Tischler P."/>
            <person name="Wolf A."/>
            <person name="Gojobori T."/>
            <person name="Remington K.A."/>
            <person name="Strausberg R.L."/>
            <person name="Venter J."/>
            <person name="Technau U."/>
            <person name="Hobmayer B."/>
            <person name="Bosch T.C."/>
            <person name="Holstein T.W."/>
            <person name="Fujisawa T."/>
            <person name="Bode H.R."/>
            <person name="David C.N."/>
            <person name="Rokhsar D.S."/>
            <person name="Steele R.E."/>
        </authorList>
    </citation>
    <scope>NUCLEOTIDE SEQUENCE</scope>
</reference>
<sequence>MQMGGRLLLVLIGVVQLVAIVQSDSPADTVLHGGFLLVLIVLGTRKTKSPKKLPGRQ</sequence>
<dbReference type="EMBL" id="FN543104">
    <property type="protein sequence ID" value="CBA29910.1"/>
    <property type="molecule type" value="Genomic_DNA"/>
</dbReference>
<name>C9YBF1_CURXX</name>
<proteinExistence type="predicted"/>